<dbReference type="EMBL" id="CAJVCH010235644">
    <property type="protein sequence ID" value="CAG7732675.1"/>
    <property type="molecule type" value="Genomic_DNA"/>
</dbReference>
<dbReference type="AlphaFoldDB" id="A0A8J2K4C6"/>
<evidence type="ECO:0000256" key="1">
    <source>
        <dbReference type="SAM" id="MobiDB-lite"/>
    </source>
</evidence>
<evidence type="ECO:0000313" key="2">
    <source>
        <dbReference type="EMBL" id="CAG7732675.1"/>
    </source>
</evidence>
<organism evidence="2 3">
    <name type="scientific">Allacma fusca</name>
    <dbReference type="NCBI Taxonomy" id="39272"/>
    <lineage>
        <taxon>Eukaryota</taxon>
        <taxon>Metazoa</taxon>
        <taxon>Ecdysozoa</taxon>
        <taxon>Arthropoda</taxon>
        <taxon>Hexapoda</taxon>
        <taxon>Collembola</taxon>
        <taxon>Symphypleona</taxon>
        <taxon>Sminthuridae</taxon>
        <taxon>Allacma</taxon>
    </lineage>
</organism>
<comment type="caution">
    <text evidence="2">The sequence shown here is derived from an EMBL/GenBank/DDBJ whole genome shotgun (WGS) entry which is preliminary data.</text>
</comment>
<dbReference type="Proteomes" id="UP000708208">
    <property type="component" value="Unassembled WGS sequence"/>
</dbReference>
<feature type="compositionally biased region" description="Basic and acidic residues" evidence="1">
    <location>
        <begin position="320"/>
        <end position="344"/>
    </location>
</feature>
<evidence type="ECO:0000313" key="3">
    <source>
        <dbReference type="Proteomes" id="UP000708208"/>
    </source>
</evidence>
<feature type="compositionally biased region" description="Polar residues" evidence="1">
    <location>
        <begin position="34"/>
        <end position="44"/>
    </location>
</feature>
<name>A0A8J2K4C6_9HEXA</name>
<protein>
    <submittedName>
        <fullName evidence="2">Uncharacterized protein</fullName>
    </submittedName>
</protein>
<feature type="compositionally biased region" description="Basic and acidic residues" evidence="1">
    <location>
        <begin position="15"/>
        <end position="33"/>
    </location>
</feature>
<sequence length="593" mass="67544">MAKINTRSRLELAHLKRQLETRRKPTKSFREEVQSQAAPTNQKQGENKNENTRFDYKFVFTNNAIKTDDRILRTRNRTAAFEKDMKMLKPLVPTNSFLPYGVSIRNPHMFEEDQLAVIQRRQEVQNITFPATPYNPFAAGRRNVNKMRPGTSIPKKVEFSTPRNPIHNRPGLDSSDGRSKLLMNPLGNHRNIRTATEAVAKTNKSILQRGDAFLNSTQARDSEFRQQFDALESHRAIKTDKEDDSAGAMSTQDRVARNKDVIDKLSSTVQQLNQYEDRLKLYLKSKNTMTHAGAALKQLRTKRSKTIAQLTKLSQLQESTGKRDSKDETKSEKRPTLPHDEKLKQIANENNNFPKTSTDSRGFPHILHGYTQELRKTKSPLDGERLASVIGKKILSIRGLASTSKNDDDARMTPLQAAMMEGIDLNQMSALIGHSDSEKDEESPEQAGTSVKIQSIAKSPAEKPIQGSSSKPTVSLYRYHRNPMSLLDGETLLEPPKFSSAGDDRFRLFATAPPPNNDEGASVEIRKESDVLRRVYEEFQIHEEKVQRELLRDQNRRDRPKIIDPSIRRIAEFSNFMQKKALNQSRPSQQVHH</sequence>
<feature type="region of interest" description="Disordered" evidence="1">
    <location>
        <begin position="313"/>
        <end position="344"/>
    </location>
</feature>
<reference evidence="2" key="1">
    <citation type="submission" date="2021-06" db="EMBL/GenBank/DDBJ databases">
        <authorList>
            <person name="Hodson N. C."/>
            <person name="Mongue J. A."/>
            <person name="Jaron S. K."/>
        </authorList>
    </citation>
    <scope>NUCLEOTIDE SEQUENCE</scope>
</reference>
<feature type="region of interest" description="Disordered" evidence="1">
    <location>
        <begin position="15"/>
        <end position="50"/>
    </location>
</feature>
<gene>
    <name evidence="2" type="ORF">AFUS01_LOCUS21171</name>
</gene>
<feature type="region of interest" description="Disordered" evidence="1">
    <location>
        <begin position="141"/>
        <end position="178"/>
    </location>
</feature>
<accession>A0A8J2K4C6</accession>
<keyword evidence="3" id="KW-1185">Reference proteome</keyword>
<proteinExistence type="predicted"/>